<sequence>MQIKHSSSVARILFLLGISIAISISISKSMADARMISHSSSSSPTNSAGVYIVYTEKPAVTAQPESHHLSTLASVLGRSCFSFSFPIFDDRFSSAFFVEF</sequence>
<name>A0A7C8YYX9_OPUST</name>
<dbReference type="PANTHER" id="PTHR48222:SF4">
    <property type="entry name" value="PROTEINASE INHIBITOR, PROPEPTIDE"/>
    <property type="match status" value="1"/>
</dbReference>
<proteinExistence type="predicted"/>
<reference evidence="1" key="1">
    <citation type="journal article" date="2013" name="J. Plant Res.">
        <title>Effect of fungi and light on seed germination of three Opuntia species from semiarid lands of central Mexico.</title>
        <authorList>
            <person name="Delgado-Sanchez P."/>
            <person name="Jimenez-Bremont J.F."/>
            <person name="Guerrero-Gonzalez Mde L."/>
            <person name="Flores J."/>
        </authorList>
    </citation>
    <scope>NUCLEOTIDE SEQUENCE</scope>
    <source>
        <tissue evidence="1">Cladode</tissue>
    </source>
</reference>
<accession>A0A7C8YYX9</accession>
<dbReference type="AlphaFoldDB" id="A0A7C8YYX9"/>
<evidence type="ECO:0008006" key="2">
    <source>
        <dbReference type="Google" id="ProtNLM"/>
    </source>
</evidence>
<dbReference type="EMBL" id="GISG01071890">
    <property type="protein sequence ID" value="MBA4630057.1"/>
    <property type="molecule type" value="Transcribed_RNA"/>
</dbReference>
<protein>
    <recommendedName>
        <fullName evidence="2">Inhibitor I9 domain-containing protein</fullName>
    </recommendedName>
</protein>
<evidence type="ECO:0000313" key="1">
    <source>
        <dbReference type="EMBL" id="MBA4630057.1"/>
    </source>
</evidence>
<organism evidence="1">
    <name type="scientific">Opuntia streptacantha</name>
    <name type="common">Prickly pear cactus</name>
    <name type="synonym">Opuntia cardona</name>
    <dbReference type="NCBI Taxonomy" id="393608"/>
    <lineage>
        <taxon>Eukaryota</taxon>
        <taxon>Viridiplantae</taxon>
        <taxon>Streptophyta</taxon>
        <taxon>Embryophyta</taxon>
        <taxon>Tracheophyta</taxon>
        <taxon>Spermatophyta</taxon>
        <taxon>Magnoliopsida</taxon>
        <taxon>eudicotyledons</taxon>
        <taxon>Gunneridae</taxon>
        <taxon>Pentapetalae</taxon>
        <taxon>Caryophyllales</taxon>
        <taxon>Cactineae</taxon>
        <taxon>Cactaceae</taxon>
        <taxon>Opuntioideae</taxon>
        <taxon>Opuntia</taxon>
    </lineage>
</organism>
<reference evidence="1" key="2">
    <citation type="submission" date="2020-07" db="EMBL/GenBank/DDBJ databases">
        <authorList>
            <person name="Vera ALvarez R."/>
            <person name="Arias-Moreno D.M."/>
            <person name="Jimenez-Jacinto V."/>
            <person name="Jimenez-Bremont J.F."/>
            <person name="Swaminathan K."/>
            <person name="Moose S.P."/>
            <person name="Guerrero-Gonzalez M.L."/>
            <person name="Marino-Ramirez L."/>
            <person name="Landsman D."/>
            <person name="Rodriguez-Kessler M."/>
            <person name="Delgado-Sanchez P."/>
        </authorList>
    </citation>
    <scope>NUCLEOTIDE SEQUENCE</scope>
    <source>
        <tissue evidence="1">Cladode</tissue>
    </source>
</reference>
<dbReference type="PANTHER" id="PTHR48222">
    <property type="entry name" value="PROTEINASE INHIBITOR, PROPEPTIDE"/>
    <property type="match status" value="1"/>
</dbReference>